<dbReference type="EMBL" id="CP114058">
    <property type="protein sequence ID" value="WAT02167.1"/>
    <property type="molecule type" value="Genomic_DNA"/>
</dbReference>
<dbReference type="Proteomes" id="UP001164712">
    <property type="component" value="Chromosome"/>
</dbReference>
<evidence type="ECO:0000259" key="1">
    <source>
        <dbReference type="Pfam" id="PF13476"/>
    </source>
</evidence>
<dbReference type="Gene3D" id="3.40.50.300">
    <property type="entry name" value="P-loop containing nucleotide triphosphate hydrolases"/>
    <property type="match status" value="1"/>
</dbReference>
<keyword evidence="2" id="KW-0067">ATP-binding</keyword>
<dbReference type="Pfam" id="PF13476">
    <property type="entry name" value="AAA_23"/>
    <property type="match status" value="1"/>
</dbReference>
<dbReference type="InterPro" id="IPR027417">
    <property type="entry name" value="P-loop_NTPase"/>
</dbReference>
<name>A0ABY7HRW8_9GAMM</name>
<dbReference type="SUPFAM" id="SSF52540">
    <property type="entry name" value="P-loop containing nucleoside triphosphate hydrolases"/>
    <property type="match status" value="1"/>
</dbReference>
<dbReference type="RefSeq" id="WP_269128203.1">
    <property type="nucleotide sequence ID" value="NZ_CP114058.1"/>
</dbReference>
<keyword evidence="3" id="KW-1185">Reference proteome</keyword>
<dbReference type="InterPro" id="IPR038729">
    <property type="entry name" value="Rad50/SbcC_AAA"/>
</dbReference>
<keyword evidence="2" id="KW-0547">Nucleotide-binding</keyword>
<evidence type="ECO:0000313" key="2">
    <source>
        <dbReference type="EMBL" id="WAT02167.1"/>
    </source>
</evidence>
<proteinExistence type="predicted"/>
<sequence>MNDIYISRVQIEGGFLDGLDVSLKHGLNTIIGARGTGKSTFIELIRYCLDVKGHTIESNNKAISHAKSVLNDGQITVTICNGSDSFSYTRTGDSEPTPPIDRNLKTPLIFSQTEIENVGLTSSGRMKLIDDFLSGLDTLHQQEFAEIAIVESYASEILSLSSSVDDVEDKLLMLPQLRQQMILIELEEKNSWNI</sequence>
<dbReference type="GO" id="GO:0005524">
    <property type="term" value="F:ATP binding"/>
    <property type="evidence" value="ECO:0007669"/>
    <property type="project" value="UniProtKB-KW"/>
</dbReference>
<evidence type="ECO:0000313" key="3">
    <source>
        <dbReference type="Proteomes" id="UP001164712"/>
    </source>
</evidence>
<gene>
    <name evidence="2" type="ORF">O1V66_05770</name>
</gene>
<organism evidence="2 3">
    <name type="scientific">Rouxiella chamberiensis</name>
    <dbReference type="NCBI Taxonomy" id="1513468"/>
    <lineage>
        <taxon>Bacteria</taxon>
        <taxon>Pseudomonadati</taxon>
        <taxon>Pseudomonadota</taxon>
        <taxon>Gammaproteobacteria</taxon>
        <taxon>Enterobacterales</taxon>
        <taxon>Yersiniaceae</taxon>
        <taxon>Rouxiella</taxon>
    </lineage>
</organism>
<accession>A0ABY7HRW8</accession>
<protein>
    <submittedName>
        <fullName evidence="2">ATP-binding protein</fullName>
    </submittedName>
</protein>
<reference evidence="2" key="1">
    <citation type="submission" date="2022-12" db="EMBL/GenBank/DDBJ databases">
        <title>Complete genome sequence of an Australian strain of Rouxiella badensis DAR84756 and resolution of the R. badensis DSM100043 and R. chamberiensis DSM28324 genomes.</title>
        <authorList>
            <person name="Paul S."/>
            <person name="Anderson P.J."/>
            <person name="Maynard G."/>
            <person name="Dyall-Smith M."/>
            <person name="Kudinha T."/>
        </authorList>
    </citation>
    <scope>NUCLEOTIDE SEQUENCE</scope>
    <source>
        <strain evidence="2">DSM 28324</strain>
    </source>
</reference>
<feature type="domain" description="Rad50/SbcC-type AAA" evidence="1">
    <location>
        <begin position="17"/>
        <end position="144"/>
    </location>
</feature>